<dbReference type="InterPro" id="IPR036322">
    <property type="entry name" value="WD40_repeat_dom_sf"/>
</dbReference>
<evidence type="ECO:0000256" key="2">
    <source>
        <dbReference type="ARBA" id="ARBA00005616"/>
    </source>
</evidence>
<dbReference type="InterPro" id="IPR001680">
    <property type="entry name" value="WD40_rpt"/>
</dbReference>
<evidence type="ECO:0000256" key="4">
    <source>
        <dbReference type="ARBA" id="ARBA00022574"/>
    </source>
</evidence>
<keyword evidence="8" id="KW-0539">Nucleus</keyword>
<dbReference type="GO" id="GO:0006353">
    <property type="term" value="P:DNA-templated transcription termination"/>
    <property type="evidence" value="ECO:0007669"/>
    <property type="project" value="UniProtKB-KW"/>
</dbReference>
<sequence length="324" mass="35919">MSDPYTKGLPLVDTVIRTFRVAKLFHENQDEINFVDFFSQTGEYLISSCNDDSINIYDVDKGTHRRQVQSKKYGATWIRFTHSKNHAIHASSKLDDAIRYLSLPDSKYLRYFNGHTKRVTALDVSPSDDTFLSASLDKTARIWELRSAGHSSPVSVINTGGKTVAAYGTEGRVIGLGINSNVIKLYDVRCVDKGPFVTFKISEDKTCEWTGIEFSPDGKSILISTNGTVIRTVDSFTGELIQSFSGHLNNRSASLLASYSPDSNFVFCGSVDGRIHVWSAETGQKVCVLTGDHTGIVGCVRFNPKFMMLASTCTNMSFWIPCID</sequence>
<comment type="similarity">
    <text evidence="2">Belongs to the WD repeat SWD2 family.</text>
</comment>
<evidence type="ECO:0000256" key="6">
    <source>
        <dbReference type="ARBA" id="ARBA00023015"/>
    </source>
</evidence>
<evidence type="ECO:0000256" key="7">
    <source>
        <dbReference type="ARBA" id="ARBA00023163"/>
    </source>
</evidence>
<dbReference type="GO" id="GO:0048188">
    <property type="term" value="C:Set1C/COMPASS complex"/>
    <property type="evidence" value="ECO:0007669"/>
    <property type="project" value="TreeGrafter"/>
</dbReference>
<evidence type="ECO:0000256" key="8">
    <source>
        <dbReference type="ARBA" id="ARBA00023242"/>
    </source>
</evidence>
<organism evidence="9">
    <name type="scientific">Cyprideis torosa</name>
    <dbReference type="NCBI Taxonomy" id="163714"/>
    <lineage>
        <taxon>Eukaryota</taxon>
        <taxon>Metazoa</taxon>
        <taxon>Ecdysozoa</taxon>
        <taxon>Arthropoda</taxon>
        <taxon>Crustacea</taxon>
        <taxon>Oligostraca</taxon>
        <taxon>Ostracoda</taxon>
        <taxon>Podocopa</taxon>
        <taxon>Podocopida</taxon>
        <taxon>Cytherocopina</taxon>
        <taxon>Cytheroidea</taxon>
        <taxon>Cytherideidae</taxon>
        <taxon>Cyprideis</taxon>
    </lineage>
</organism>
<protein>
    <submittedName>
        <fullName evidence="9">Uncharacterized protein</fullName>
    </submittedName>
</protein>
<dbReference type="PROSITE" id="PS50294">
    <property type="entry name" value="WD_REPEATS_REGION"/>
    <property type="match status" value="1"/>
</dbReference>
<dbReference type="GO" id="GO:0071027">
    <property type="term" value="P:nuclear RNA surveillance"/>
    <property type="evidence" value="ECO:0007669"/>
    <property type="project" value="UniProtKB-ARBA"/>
</dbReference>
<dbReference type="SMART" id="SM00320">
    <property type="entry name" value="WD40"/>
    <property type="match status" value="5"/>
</dbReference>
<dbReference type="InterPro" id="IPR037867">
    <property type="entry name" value="Swd2/WDR82"/>
</dbReference>
<reference evidence="9" key="1">
    <citation type="submission" date="2020-11" db="EMBL/GenBank/DDBJ databases">
        <authorList>
            <person name="Tran Van P."/>
        </authorList>
    </citation>
    <scope>NUCLEOTIDE SEQUENCE</scope>
</reference>
<keyword evidence="3" id="KW-0806">Transcription termination</keyword>
<evidence type="ECO:0000313" key="9">
    <source>
        <dbReference type="EMBL" id="CAD7227502.1"/>
    </source>
</evidence>
<keyword evidence="5" id="KW-0677">Repeat</keyword>
<dbReference type="FunFam" id="2.130.10.10:FF:000065">
    <property type="entry name" value="WD repeat-containing protein 82"/>
    <property type="match status" value="1"/>
</dbReference>
<evidence type="ECO:0000256" key="3">
    <source>
        <dbReference type="ARBA" id="ARBA00022472"/>
    </source>
</evidence>
<dbReference type="PANTHER" id="PTHR19861">
    <property type="entry name" value="WD40 REPEAT PROTEIN SWD2"/>
    <property type="match status" value="1"/>
</dbReference>
<gene>
    <name evidence="9" type="ORF">CTOB1V02_LOCUS5408</name>
</gene>
<dbReference type="OrthoDB" id="27537at2759"/>
<name>A0A7R8W9M8_9CRUS</name>
<accession>A0A7R8W9M8</accession>
<dbReference type="AlphaFoldDB" id="A0A7R8W9M8"/>
<evidence type="ECO:0000256" key="1">
    <source>
        <dbReference type="ARBA" id="ARBA00004123"/>
    </source>
</evidence>
<dbReference type="SUPFAM" id="SSF50978">
    <property type="entry name" value="WD40 repeat-like"/>
    <property type="match status" value="1"/>
</dbReference>
<dbReference type="Gene3D" id="2.130.10.10">
    <property type="entry name" value="YVTN repeat-like/Quinoprotein amine dehydrogenase"/>
    <property type="match status" value="1"/>
</dbReference>
<proteinExistence type="inferred from homology"/>
<keyword evidence="6" id="KW-0805">Transcription regulation</keyword>
<comment type="subcellular location">
    <subcellularLocation>
        <location evidence="1">Nucleus</location>
    </subcellularLocation>
</comment>
<dbReference type="Pfam" id="PF00400">
    <property type="entry name" value="WD40"/>
    <property type="match status" value="3"/>
</dbReference>
<dbReference type="InterPro" id="IPR015943">
    <property type="entry name" value="WD40/YVTN_repeat-like_dom_sf"/>
</dbReference>
<evidence type="ECO:0000256" key="5">
    <source>
        <dbReference type="ARBA" id="ARBA00022737"/>
    </source>
</evidence>
<dbReference type="PANTHER" id="PTHR19861:SF0">
    <property type="entry name" value="WD REPEAT-CONTAINING PROTEIN 82"/>
    <property type="match status" value="1"/>
</dbReference>
<dbReference type="EMBL" id="OB661162">
    <property type="protein sequence ID" value="CAD7227502.1"/>
    <property type="molecule type" value="Genomic_DNA"/>
</dbReference>
<keyword evidence="7" id="KW-0804">Transcription</keyword>
<keyword evidence="4" id="KW-0853">WD repeat</keyword>
<dbReference type="PROSITE" id="PS50082">
    <property type="entry name" value="WD_REPEATS_2"/>
    <property type="match status" value="2"/>
</dbReference>
<dbReference type="GO" id="GO:0032785">
    <property type="term" value="P:negative regulation of DNA-templated transcription, elongation"/>
    <property type="evidence" value="ECO:0007669"/>
    <property type="project" value="UniProtKB-ARBA"/>
</dbReference>
<dbReference type="GO" id="GO:0003682">
    <property type="term" value="F:chromatin binding"/>
    <property type="evidence" value="ECO:0007669"/>
    <property type="project" value="TreeGrafter"/>
</dbReference>